<proteinExistence type="predicted"/>
<name>A0A5E4WU51_9BURK</name>
<dbReference type="GeneID" id="300405514"/>
<dbReference type="Pfam" id="PF06805">
    <property type="entry name" value="Lambda_tail_I"/>
    <property type="match status" value="1"/>
</dbReference>
<dbReference type="AlphaFoldDB" id="A0A5E4WU51"/>
<evidence type="ECO:0000313" key="1">
    <source>
        <dbReference type="EMBL" id="VVE28061.1"/>
    </source>
</evidence>
<protein>
    <submittedName>
        <fullName evidence="1">Phage tail protein</fullName>
    </submittedName>
</protein>
<dbReference type="Proteomes" id="UP000366945">
    <property type="component" value="Unassembled WGS sequence"/>
</dbReference>
<evidence type="ECO:0000313" key="2">
    <source>
        <dbReference type="Proteomes" id="UP000366945"/>
    </source>
</evidence>
<dbReference type="EMBL" id="CABPSK010000003">
    <property type="protein sequence ID" value="VVE28061.1"/>
    <property type="molecule type" value="Genomic_DNA"/>
</dbReference>
<dbReference type="InterPro" id="IPR010654">
    <property type="entry name" value="Phage_lambda_tail_I"/>
</dbReference>
<keyword evidence="2" id="KW-1185">Reference proteome</keyword>
<reference evidence="1 2" key="1">
    <citation type="submission" date="2019-08" db="EMBL/GenBank/DDBJ databases">
        <authorList>
            <person name="Peeters C."/>
        </authorList>
    </citation>
    <scope>NUCLEOTIDE SEQUENCE [LARGE SCALE GENOMIC DNA]</scope>
    <source>
        <strain evidence="1 2">LMG 31114</strain>
    </source>
</reference>
<accession>A0A5E4WU51</accession>
<dbReference type="OrthoDB" id="5617695at2"/>
<dbReference type="RefSeq" id="WP_150680753.1">
    <property type="nucleotide sequence ID" value="NZ_CABPSK010000003.1"/>
</dbReference>
<organism evidence="1 2">
    <name type="scientific">Pandoraea pneumonica</name>
    <dbReference type="NCBI Taxonomy" id="2508299"/>
    <lineage>
        <taxon>Bacteria</taxon>
        <taxon>Pseudomonadati</taxon>
        <taxon>Pseudomonadota</taxon>
        <taxon>Betaproteobacteria</taxon>
        <taxon>Burkholderiales</taxon>
        <taxon>Burkholderiaceae</taxon>
        <taxon>Pandoraea</taxon>
    </lineage>
</organism>
<sequence length="185" mass="19358">MTYTTIRLYGWLGARFGRVHRLVVASPAEAIKALSVMVPGFRQALMESQDLGISYAVFVGKRNLGYDELRTFANGEDIRIAPILQGAKAGGVFQTILGGVLLVASIWFPAAAPLGISMTLGGVTQLISRQPNGVAAADSPDNGASYYFNGIVNTEAQGNCVGLAYGRVIAGSAVGSGGIYAEDQQ</sequence>
<gene>
    <name evidence="1" type="ORF">PPN31114_03505</name>
</gene>